<keyword evidence="2" id="KW-1185">Reference proteome</keyword>
<dbReference type="EMBL" id="FWFW01000001">
    <property type="protein sequence ID" value="SLN14533.1"/>
    <property type="molecule type" value="Genomic_DNA"/>
</dbReference>
<evidence type="ECO:0000313" key="2">
    <source>
        <dbReference type="Proteomes" id="UP000193307"/>
    </source>
</evidence>
<dbReference type="AlphaFoldDB" id="A0A1Y5REP5"/>
<organism evidence="1 2">
    <name type="scientific">Pacificibacter marinus</name>
    <dbReference type="NCBI Taxonomy" id="658057"/>
    <lineage>
        <taxon>Bacteria</taxon>
        <taxon>Pseudomonadati</taxon>
        <taxon>Pseudomonadota</taxon>
        <taxon>Alphaproteobacteria</taxon>
        <taxon>Rhodobacterales</taxon>
        <taxon>Roseobacteraceae</taxon>
        <taxon>Pacificibacter</taxon>
    </lineage>
</organism>
<protein>
    <submittedName>
        <fullName evidence="1">Uncharacterized protein</fullName>
    </submittedName>
</protein>
<name>A0A1Y5REP5_9RHOB</name>
<dbReference type="Proteomes" id="UP000193307">
    <property type="component" value="Unassembled WGS sequence"/>
</dbReference>
<proteinExistence type="predicted"/>
<sequence>MLGVSLKNIAKPFVRFNRLWRFDDQHAVCDRVKSKTAPSLSQTQMAATVRL</sequence>
<evidence type="ECO:0000313" key="1">
    <source>
        <dbReference type="EMBL" id="SLN14533.1"/>
    </source>
</evidence>
<accession>A0A1Y5REP5</accession>
<dbReference type="STRING" id="658057.SAMN04488032_101400"/>
<gene>
    <name evidence="1" type="ORF">PAM7971_00247</name>
</gene>
<reference evidence="1 2" key="1">
    <citation type="submission" date="2017-03" db="EMBL/GenBank/DDBJ databases">
        <authorList>
            <person name="Afonso C.L."/>
            <person name="Miller P.J."/>
            <person name="Scott M.A."/>
            <person name="Spackman E."/>
            <person name="Goraichik I."/>
            <person name="Dimitrov K.M."/>
            <person name="Suarez D.L."/>
            <person name="Swayne D.E."/>
        </authorList>
    </citation>
    <scope>NUCLEOTIDE SEQUENCE [LARGE SCALE GENOMIC DNA]</scope>
    <source>
        <strain evidence="1 2">CECT 7971</strain>
    </source>
</reference>